<proteinExistence type="predicted"/>
<keyword evidence="1" id="KW-0812">Transmembrane</keyword>
<organism evidence="2 3">
    <name type="scientific">Aspergillus parasiticus</name>
    <dbReference type="NCBI Taxonomy" id="5067"/>
    <lineage>
        <taxon>Eukaryota</taxon>
        <taxon>Fungi</taxon>
        <taxon>Dikarya</taxon>
        <taxon>Ascomycota</taxon>
        <taxon>Pezizomycotina</taxon>
        <taxon>Eurotiomycetes</taxon>
        <taxon>Eurotiomycetidae</taxon>
        <taxon>Eurotiales</taxon>
        <taxon>Aspergillaceae</taxon>
        <taxon>Aspergillus</taxon>
        <taxon>Aspergillus subgen. Circumdati</taxon>
    </lineage>
</organism>
<sequence length="95" mass="11167">MCARKEIQIENHPLPGVYLRALSWCPLHGKPRQPLTLWNSSSPTESGVRSTTYLRMWVITQRPFRLSYEFFFLFFLFGLLRCIDNALLVILETPH</sequence>
<evidence type="ECO:0000313" key="3">
    <source>
        <dbReference type="Proteomes" id="UP000326532"/>
    </source>
</evidence>
<reference evidence="2 3" key="1">
    <citation type="submission" date="2019-04" db="EMBL/GenBank/DDBJ databases">
        <title>Fungal friends and foes A comparative genomics study of 23 Aspergillus species from section Flavi.</title>
        <authorList>
            <consortium name="DOE Joint Genome Institute"/>
            <person name="Kjaerbolling I."/>
            <person name="Vesth T.C."/>
            <person name="Frisvad J.C."/>
            <person name="Nybo J.L."/>
            <person name="Theobald S."/>
            <person name="Kildgaard S."/>
            <person name="Petersen T.I."/>
            <person name="Kuo A."/>
            <person name="Sato A."/>
            <person name="Lyhne E.K."/>
            <person name="Kogle M.E."/>
            <person name="Wiebenga A."/>
            <person name="Kun R.S."/>
            <person name="Lubbers R.J."/>
            <person name="Makela M.R."/>
            <person name="Barry K."/>
            <person name="Chovatia M."/>
            <person name="Clum A."/>
            <person name="Daum C."/>
            <person name="Haridas S."/>
            <person name="He G."/>
            <person name="LaButti K."/>
            <person name="Lipzen A."/>
            <person name="Mondo S."/>
            <person name="Pangilinan J."/>
            <person name="Riley R."/>
            <person name="Salamov A."/>
            <person name="Simmons B.A."/>
            <person name="Magnuson J.K."/>
            <person name="Henrissat B."/>
            <person name="Mortensen U.H."/>
            <person name="Larsen T.O."/>
            <person name="De vries R.P."/>
            <person name="Grigoriev I.V."/>
            <person name="Machida M."/>
            <person name="Baker S.E."/>
            <person name="Andersen M.R."/>
        </authorList>
    </citation>
    <scope>NUCLEOTIDE SEQUENCE [LARGE SCALE GENOMIC DNA]</scope>
    <source>
        <strain evidence="2 3">CBS 117618</strain>
    </source>
</reference>
<evidence type="ECO:0000256" key="1">
    <source>
        <dbReference type="SAM" id="Phobius"/>
    </source>
</evidence>
<protein>
    <submittedName>
        <fullName evidence="2">Uncharacterized protein</fullName>
    </submittedName>
</protein>
<feature type="transmembrane region" description="Helical" evidence="1">
    <location>
        <begin position="70"/>
        <end position="91"/>
    </location>
</feature>
<name>A0A5N6DXM7_ASPPA</name>
<keyword evidence="1" id="KW-0472">Membrane</keyword>
<gene>
    <name evidence="2" type="ORF">BDV34DRAFT_38712</name>
</gene>
<accession>A0A5N6DXM7</accession>
<dbReference type="Proteomes" id="UP000326532">
    <property type="component" value="Unassembled WGS sequence"/>
</dbReference>
<dbReference type="VEuPathDB" id="FungiDB:BDV34DRAFT_38712"/>
<dbReference type="EMBL" id="ML734949">
    <property type="protein sequence ID" value="KAB8208870.1"/>
    <property type="molecule type" value="Genomic_DNA"/>
</dbReference>
<keyword evidence="3" id="KW-1185">Reference proteome</keyword>
<evidence type="ECO:0000313" key="2">
    <source>
        <dbReference type="EMBL" id="KAB8208870.1"/>
    </source>
</evidence>
<keyword evidence="1" id="KW-1133">Transmembrane helix</keyword>
<dbReference type="AlphaFoldDB" id="A0A5N6DXM7"/>